<evidence type="ECO:0000313" key="3">
    <source>
        <dbReference type="Proteomes" id="UP000182944"/>
    </source>
</evidence>
<name>A0A1H2RMP1_9RHOB</name>
<dbReference type="Proteomes" id="UP000182944">
    <property type="component" value="Unassembled WGS sequence"/>
</dbReference>
<evidence type="ECO:0000256" key="1">
    <source>
        <dbReference type="SAM" id="MobiDB-lite"/>
    </source>
</evidence>
<dbReference type="STRING" id="1545044.SAMN05444276_101398"/>
<feature type="compositionally biased region" description="Low complexity" evidence="1">
    <location>
        <begin position="108"/>
        <end position="129"/>
    </location>
</feature>
<dbReference type="RefSeq" id="WP_083388318.1">
    <property type="nucleotide sequence ID" value="NZ_FNNA01000001.1"/>
</dbReference>
<dbReference type="Pfam" id="PF06693">
    <property type="entry name" value="DUF1190"/>
    <property type="match status" value="1"/>
</dbReference>
<dbReference type="AlphaFoldDB" id="A0A1H2RMP1"/>
<gene>
    <name evidence="2" type="ORF">SAMN05444276_101398</name>
</gene>
<organism evidence="2 3">
    <name type="scientific">Paracoccus sanguinis</name>
    <dbReference type="NCBI Taxonomy" id="1545044"/>
    <lineage>
        <taxon>Bacteria</taxon>
        <taxon>Pseudomonadati</taxon>
        <taxon>Pseudomonadota</taxon>
        <taxon>Alphaproteobacteria</taxon>
        <taxon>Rhodobacterales</taxon>
        <taxon>Paracoccaceae</taxon>
        <taxon>Paracoccus</taxon>
    </lineage>
</organism>
<feature type="region of interest" description="Disordered" evidence="1">
    <location>
        <begin position="216"/>
        <end position="236"/>
    </location>
</feature>
<feature type="compositionally biased region" description="Low complexity" evidence="1">
    <location>
        <begin position="218"/>
        <end position="236"/>
    </location>
</feature>
<evidence type="ECO:0000313" key="2">
    <source>
        <dbReference type="EMBL" id="SDW20691.1"/>
    </source>
</evidence>
<dbReference type="OrthoDB" id="8160435at2"/>
<protein>
    <submittedName>
        <fullName evidence="2">Uncharacterized conserved protein YgiB, involved in bioifilm formation, UPF0441/DUF1190 family</fullName>
    </submittedName>
</protein>
<dbReference type="InterPro" id="IPR009576">
    <property type="entry name" value="Biofilm_formation_YgiB"/>
</dbReference>
<proteinExistence type="predicted"/>
<feature type="region of interest" description="Disordered" evidence="1">
    <location>
        <begin position="107"/>
        <end position="129"/>
    </location>
</feature>
<sequence length="236" mass="23954">MQVPPSARPVPAPAPAPAPEATPRRSKRSRHVALVLAGTAVMALAACEDDKVDAQAFPDVESCIAAAERDGLWFTADDCRTQFAAAQKELIETAPRYESRELCEQEHGAGACGPDPAAGGQAAGGEAAAQQQQGGGFSFMPLLVGYMMGSMLSRGGGVFSQPMVRTPGGFSTPSGNQTFASNSGAGKVPATTFNRAPSTIGKAPMTRAQVAQRGGFGAAATARTPTGGTSTRSVGG</sequence>
<reference evidence="3" key="1">
    <citation type="submission" date="2016-10" db="EMBL/GenBank/DDBJ databases">
        <authorList>
            <person name="Varghese N."/>
            <person name="Submissions S."/>
        </authorList>
    </citation>
    <scope>NUCLEOTIDE SEQUENCE [LARGE SCALE GENOMIC DNA]</scope>
    <source>
        <strain evidence="3">DSM 29303</strain>
    </source>
</reference>
<keyword evidence="3" id="KW-1185">Reference proteome</keyword>
<accession>A0A1H2RMP1</accession>
<feature type="compositionally biased region" description="Pro residues" evidence="1">
    <location>
        <begin position="1"/>
        <end position="20"/>
    </location>
</feature>
<feature type="region of interest" description="Disordered" evidence="1">
    <location>
        <begin position="1"/>
        <end position="30"/>
    </location>
</feature>
<dbReference type="EMBL" id="FNNA01000001">
    <property type="protein sequence ID" value="SDW20691.1"/>
    <property type="molecule type" value="Genomic_DNA"/>
</dbReference>